<proteinExistence type="predicted"/>
<name>A0AAW1GVX6_SAPOF</name>
<feature type="domain" description="FBD" evidence="1">
    <location>
        <begin position="285"/>
        <end position="362"/>
    </location>
</feature>
<reference evidence="2" key="1">
    <citation type="submission" date="2024-03" db="EMBL/GenBank/DDBJ databases">
        <title>WGS assembly of Saponaria officinalis var. Norfolk2.</title>
        <authorList>
            <person name="Jenkins J."/>
            <person name="Shu S."/>
            <person name="Grimwood J."/>
            <person name="Barry K."/>
            <person name="Goodstein D."/>
            <person name="Schmutz J."/>
            <person name="Leebens-Mack J."/>
            <person name="Osbourn A."/>
        </authorList>
    </citation>
    <scope>NUCLEOTIDE SEQUENCE [LARGE SCALE GENOMIC DNA]</scope>
    <source>
        <strain evidence="2">JIC</strain>
    </source>
</reference>
<evidence type="ECO:0000259" key="1">
    <source>
        <dbReference type="SMART" id="SM00579"/>
    </source>
</evidence>
<comment type="caution">
    <text evidence="2">The sequence shown here is derived from an EMBL/GenBank/DDBJ whole genome shotgun (WGS) entry which is preliminary data.</text>
</comment>
<organism evidence="2 3">
    <name type="scientific">Saponaria officinalis</name>
    <name type="common">Common soapwort</name>
    <name type="synonym">Lychnis saponaria</name>
    <dbReference type="NCBI Taxonomy" id="3572"/>
    <lineage>
        <taxon>Eukaryota</taxon>
        <taxon>Viridiplantae</taxon>
        <taxon>Streptophyta</taxon>
        <taxon>Embryophyta</taxon>
        <taxon>Tracheophyta</taxon>
        <taxon>Spermatophyta</taxon>
        <taxon>Magnoliopsida</taxon>
        <taxon>eudicotyledons</taxon>
        <taxon>Gunneridae</taxon>
        <taxon>Pentapetalae</taxon>
        <taxon>Caryophyllales</taxon>
        <taxon>Caryophyllaceae</taxon>
        <taxon>Caryophylleae</taxon>
        <taxon>Saponaria</taxon>
    </lineage>
</organism>
<dbReference type="Proteomes" id="UP001443914">
    <property type="component" value="Unassembled WGS sequence"/>
</dbReference>
<dbReference type="PANTHER" id="PTHR31900">
    <property type="entry name" value="F-BOX/RNI SUPERFAMILY PROTEIN-RELATED"/>
    <property type="match status" value="1"/>
</dbReference>
<dbReference type="InterPro" id="IPR006566">
    <property type="entry name" value="FBD"/>
</dbReference>
<dbReference type="PANTHER" id="PTHR31900:SF27">
    <property type="entry name" value="FBD DOMAIN-CONTAINING PROTEIN"/>
    <property type="match status" value="1"/>
</dbReference>
<dbReference type="Pfam" id="PF08387">
    <property type="entry name" value="FBD"/>
    <property type="match status" value="1"/>
</dbReference>
<keyword evidence="3" id="KW-1185">Reference proteome</keyword>
<accession>A0AAW1GVX6</accession>
<protein>
    <recommendedName>
        <fullName evidence="1">FBD domain-containing protein</fullName>
    </recommendedName>
</protein>
<dbReference type="Pfam" id="PF24758">
    <property type="entry name" value="LRR_At5g56370"/>
    <property type="match status" value="1"/>
</dbReference>
<gene>
    <name evidence="2" type="ORF">RND81_13G041900</name>
</gene>
<dbReference type="EMBL" id="JBDFQZ010000013">
    <property type="protein sequence ID" value="KAK9668215.1"/>
    <property type="molecule type" value="Genomic_DNA"/>
</dbReference>
<dbReference type="AlphaFoldDB" id="A0AAW1GVX6"/>
<dbReference type="SUPFAM" id="SSF52047">
    <property type="entry name" value="RNI-like"/>
    <property type="match status" value="1"/>
</dbReference>
<evidence type="ECO:0000313" key="2">
    <source>
        <dbReference type="EMBL" id="KAK9668215.1"/>
    </source>
</evidence>
<dbReference type="InterPro" id="IPR055411">
    <property type="entry name" value="LRR_FXL15/At3g58940/PEG3-like"/>
</dbReference>
<sequence length="370" mass="42787">MSASLFPRTCPSLCMGILPVSPMWPEELDLCFQVKNPAECKLTPEILARQPLEVLRLEINVEIKGDTDIPVICLLNLKLLHLRSLVFTEDDFVTRLVSNFPVLEDLFITRWWLKADRLIISSNSLRRFVFDIHKYSNEEESSDLVPIDTPNLKLPLPFDTVETSFRKQLSLARALSNVKHLSLLRWSIKGFYYAAKVKDQLPMFRNLRTLKLGALCYSLCSARWDIVLLLIFHRSPLLEELVFEEGFFFLGNDTCDYHDPDDSHAAPYEAAWEAASWGITQTIPSCGETHLKRIRIYNCCGRDRELNMIRFLLGNAPILKEFVISMSKRPYGIRYYAPKFDQFKNTLEEIPRASNSCSIIYYDDEPAWLC</sequence>
<dbReference type="SMART" id="SM00579">
    <property type="entry name" value="FBD"/>
    <property type="match status" value="1"/>
</dbReference>
<dbReference type="InterPro" id="IPR050232">
    <property type="entry name" value="FBL13/AtMIF1-like"/>
</dbReference>
<evidence type="ECO:0000313" key="3">
    <source>
        <dbReference type="Proteomes" id="UP001443914"/>
    </source>
</evidence>